<evidence type="ECO:0000313" key="3">
    <source>
        <dbReference type="Proteomes" id="UP000321204"/>
    </source>
</evidence>
<evidence type="ECO:0000256" key="1">
    <source>
        <dbReference type="SAM" id="Phobius"/>
    </source>
</evidence>
<keyword evidence="1" id="KW-1133">Transmembrane helix</keyword>
<sequence>MRVIKLGLISFVFIFIIVTLISLLIPSRIRISRATNLPNQRDSIFSLLKNEPLWHPAYRDSAASLQMRSLQKTITSQSDSTFVYTLQKQGRKPVTNGWQVYGKPSSDSLTLQWYMDFRLGWYPWEKFSSLFYERTYGAMMETGLANLKKLMQH</sequence>
<feature type="transmembrane region" description="Helical" evidence="1">
    <location>
        <begin position="6"/>
        <end position="25"/>
    </location>
</feature>
<proteinExistence type="predicted"/>
<accession>A0A5B8UH05</accession>
<dbReference type="Proteomes" id="UP000321204">
    <property type="component" value="Chromosome"/>
</dbReference>
<evidence type="ECO:0000313" key="2">
    <source>
        <dbReference type="EMBL" id="QEC55793.1"/>
    </source>
</evidence>
<evidence type="ECO:0008006" key="4">
    <source>
        <dbReference type="Google" id="ProtNLM"/>
    </source>
</evidence>
<dbReference type="RefSeq" id="WP_146785157.1">
    <property type="nucleotide sequence ID" value="NZ_BAABIO010000001.1"/>
</dbReference>
<reference evidence="2 3" key="1">
    <citation type="journal article" date="2015" name="Int. J. Syst. Evol. Microbiol.">
        <title>Flavisolibacter ginsenosidimutans sp. nov., with ginsenoside-converting activity isolated from soil used for cultivating ginseng.</title>
        <authorList>
            <person name="Zhao Y."/>
            <person name="Liu Q."/>
            <person name="Kang M.S."/>
            <person name="Jin F."/>
            <person name="Yu H."/>
            <person name="Im W.T."/>
        </authorList>
    </citation>
    <scope>NUCLEOTIDE SEQUENCE [LARGE SCALE GENOMIC DNA]</scope>
    <source>
        <strain evidence="2 3">Gsoil 636</strain>
    </source>
</reference>
<keyword evidence="1" id="KW-0812">Transmembrane</keyword>
<gene>
    <name evidence="2" type="ORF">FSB75_07770</name>
</gene>
<keyword evidence="3" id="KW-1185">Reference proteome</keyword>
<dbReference type="KEGG" id="fgg:FSB75_07770"/>
<dbReference type="EMBL" id="CP042433">
    <property type="protein sequence ID" value="QEC55793.1"/>
    <property type="molecule type" value="Genomic_DNA"/>
</dbReference>
<name>A0A5B8UH05_9BACT</name>
<dbReference type="AlphaFoldDB" id="A0A5B8UH05"/>
<organism evidence="2 3">
    <name type="scientific">Flavisolibacter ginsenosidimutans</name>
    <dbReference type="NCBI Taxonomy" id="661481"/>
    <lineage>
        <taxon>Bacteria</taxon>
        <taxon>Pseudomonadati</taxon>
        <taxon>Bacteroidota</taxon>
        <taxon>Chitinophagia</taxon>
        <taxon>Chitinophagales</taxon>
        <taxon>Chitinophagaceae</taxon>
        <taxon>Flavisolibacter</taxon>
    </lineage>
</organism>
<protein>
    <recommendedName>
        <fullName evidence="4">SRPBCC family protein</fullName>
    </recommendedName>
</protein>
<dbReference type="OrthoDB" id="9807923at2"/>
<keyword evidence="1" id="KW-0472">Membrane</keyword>